<proteinExistence type="inferred from homology"/>
<keyword evidence="5" id="KW-0732">Signal</keyword>
<comment type="catalytic activity">
    <reaction evidence="2 4">
        <text>L-methionyl-[protein] + [thioredoxin]-disulfide + H2O = L-methionyl-(S)-S-oxide-[protein] + [thioredoxin]-dithiol</text>
        <dbReference type="Rhea" id="RHEA:14217"/>
        <dbReference type="Rhea" id="RHEA-COMP:10698"/>
        <dbReference type="Rhea" id="RHEA-COMP:10700"/>
        <dbReference type="Rhea" id="RHEA-COMP:12313"/>
        <dbReference type="Rhea" id="RHEA-COMP:12315"/>
        <dbReference type="ChEBI" id="CHEBI:15377"/>
        <dbReference type="ChEBI" id="CHEBI:16044"/>
        <dbReference type="ChEBI" id="CHEBI:29950"/>
        <dbReference type="ChEBI" id="CHEBI:44120"/>
        <dbReference type="ChEBI" id="CHEBI:50058"/>
        <dbReference type="EC" id="1.8.4.11"/>
    </reaction>
</comment>
<comment type="catalytic activity">
    <reaction evidence="3 4">
        <text>[thioredoxin]-disulfide + L-methionine + H2O = L-methionine (S)-S-oxide + [thioredoxin]-dithiol</text>
        <dbReference type="Rhea" id="RHEA:19993"/>
        <dbReference type="Rhea" id="RHEA-COMP:10698"/>
        <dbReference type="Rhea" id="RHEA-COMP:10700"/>
        <dbReference type="ChEBI" id="CHEBI:15377"/>
        <dbReference type="ChEBI" id="CHEBI:29950"/>
        <dbReference type="ChEBI" id="CHEBI:50058"/>
        <dbReference type="ChEBI" id="CHEBI:57844"/>
        <dbReference type="ChEBI" id="CHEBI:58772"/>
        <dbReference type="EC" id="1.8.4.11"/>
    </reaction>
</comment>
<keyword evidence="1 4" id="KW-0560">Oxidoreductase</keyword>
<dbReference type="Gene3D" id="3.30.1060.10">
    <property type="entry name" value="Peptide methionine sulphoxide reductase MsrA"/>
    <property type="match status" value="1"/>
</dbReference>
<keyword evidence="8" id="KW-1185">Reference proteome</keyword>
<dbReference type="Proteomes" id="UP001626537">
    <property type="component" value="Chromosome"/>
</dbReference>
<feature type="active site" evidence="4">
    <location>
        <position position="46"/>
    </location>
</feature>
<evidence type="ECO:0000313" key="8">
    <source>
        <dbReference type="Proteomes" id="UP001626537"/>
    </source>
</evidence>
<dbReference type="Pfam" id="PF01625">
    <property type="entry name" value="PMSR"/>
    <property type="match status" value="1"/>
</dbReference>
<name>A0ABZ0I513_9GAMM</name>
<accession>A0ABZ0I513</accession>
<evidence type="ECO:0000259" key="6">
    <source>
        <dbReference type="Pfam" id="PF01625"/>
    </source>
</evidence>
<organism evidence="7 8">
    <name type="scientific">Congregibacter variabilis</name>
    <dbReference type="NCBI Taxonomy" id="3081200"/>
    <lineage>
        <taxon>Bacteria</taxon>
        <taxon>Pseudomonadati</taxon>
        <taxon>Pseudomonadota</taxon>
        <taxon>Gammaproteobacteria</taxon>
        <taxon>Cellvibrionales</taxon>
        <taxon>Halieaceae</taxon>
        <taxon>Congregibacter</taxon>
    </lineage>
</organism>
<evidence type="ECO:0000256" key="3">
    <source>
        <dbReference type="ARBA" id="ARBA00048782"/>
    </source>
</evidence>
<reference evidence="7 8" key="1">
    <citation type="submission" date="2023-10" db="EMBL/GenBank/DDBJ databases">
        <title>Two novel species belonging to the OM43/NOR5 clade.</title>
        <authorList>
            <person name="Park M."/>
        </authorList>
    </citation>
    <scope>NUCLEOTIDE SEQUENCE [LARGE SCALE GENOMIC DNA]</scope>
    <source>
        <strain evidence="7 8">IMCC43200</strain>
    </source>
</reference>
<evidence type="ECO:0000256" key="4">
    <source>
        <dbReference type="HAMAP-Rule" id="MF_01401"/>
    </source>
</evidence>
<evidence type="ECO:0000256" key="1">
    <source>
        <dbReference type="ARBA" id="ARBA00023002"/>
    </source>
</evidence>
<feature type="domain" description="Peptide methionine sulphoxide reductase MsrA" evidence="6">
    <location>
        <begin position="40"/>
        <end position="186"/>
    </location>
</feature>
<dbReference type="GO" id="GO:0008113">
    <property type="term" value="F:peptide-methionine (S)-S-oxide reductase activity"/>
    <property type="evidence" value="ECO:0007669"/>
    <property type="project" value="UniProtKB-EC"/>
</dbReference>
<dbReference type="PANTHER" id="PTHR43774">
    <property type="entry name" value="PEPTIDE METHIONINE SULFOXIDE REDUCTASE"/>
    <property type="match status" value="1"/>
</dbReference>
<feature type="signal peptide" evidence="5">
    <location>
        <begin position="1"/>
        <end position="35"/>
    </location>
</feature>
<evidence type="ECO:0000256" key="5">
    <source>
        <dbReference type="SAM" id="SignalP"/>
    </source>
</evidence>
<comment type="similarity">
    <text evidence="4">Belongs to the MsrA Met sulfoxide reductase family.</text>
</comment>
<dbReference type="PANTHER" id="PTHR43774:SF1">
    <property type="entry name" value="PEPTIDE METHIONINE SULFOXIDE REDUCTASE MSRA 2"/>
    <property type="match status" value="1"/>
</dbReference>
<dbReference type="EMBL" id="CP136864">
    <property type="protein sequence ID" value="WOJ93848.1"/>
    <property type="molecule type" value="Genomic_DNA"/>
</dbReference>
<comment type="function">
    <text evidence="4">Has an important function as a repair enzyme for proteins that have been inactivated by oxidation. Catalyzes the reversible oxidation-reduction of methionine sulfoxide in proteins to methionine.</text>
</comment>
<dbReference type="InterPro" id="IPR036509">
    <property type="entry name" value="Met_Sox_Rdtase_MsrA_sf"/>
</dbReference>
<evidence type="ECO:0000256" key="2">
    <source>
        <dbReference type="ARBA" id="ARBA00047806"/>
    </source>
</evidence>
<dbReference type="HAMAP" id="MF_01401">
    <property type="entry name" value="MsrA"/>
    <property type="match status" value="1"/>
</dbReference>
<sequence>MHHEAARQMFRNTLGVLKRLPLLASFVLLSAASLADERSASFAGGCFWCVEADFQKLDGVIDVVSGFTGGTLQNPTYRGNHEGHYEAAKVTYDSEKISYEELLTHFWRTVDPLDAGGQFCDRGFSYKTAIFVANEAERAAAEHSLAEVDALFPNDPVATVILPAGRFWPVEEYHQDYAEKNPLRYKYYRFGCGRDKRVSELWDDKDWGMTEKAAMP</sequence>
<feature type="chain" id="PRO_5046212757" description="Peptide methionine sulfoxide reductase MsrA" evidence="5">
    <location>
        <begin position="36"/>
        <end position="216"/>
    </location>
</feature>
<dbReference type="NCBIfam" id="TIGR00401">
    <property type="entry name" value="msrA"/>
    <property type="match status" value="1"/>
</dbReference>
<dbReference type="RefSeq" id="WP_407348488.1">
    <property type="nucleotide sequence ID" value="NZ_CP136864.1"/>
</dbReference>
<evidence type="ECO:0000313" key="7">
    <source>
        <dbReference type="EMBL" id="WOJ93848.1"/>
    </source>
</evidence>
<protein>
    <recommendedName>
        <fullName evidence="4">Peptide methionine sulfoxide reductase MsrA</fullName>
        <shortName evidence="4">Protein-methionine-S-oxide reductase</shortName>
        <ecNumber evidence="4">1.8.4.11</ecNumber>
    </recommendedName>
    <alternativeName>
        <fullName evidence="4">Peptide-methionine (S)-S-oxide reductase</fullName>
        <shortName evidence="4">Peptide Met(O) reductase</shortName>
    </alternativeName>
</protein>
<gene>
    <name evidence="4 7" type="primary">msrA</name>
    <name evidence="7" type="ORF">R0135_01450</name>
</gene>
<dbReference type="EC" id="1.8.4.11" evidence="4"/>
<dbReference type="InterPro" id="IPR002569">
    <property type="entry name" value="Met_Sox_Rdtase_MsrA_dom"/>
</dbReference>
<dbReference type="SUPFAM" id="SSF55068">
    <property type="entry name" value="Peptide methionine sulfoxide reductase"/>
    <property type="match status" value="1"/>
</dbReference>